<dbReference type="InterPro" id="IPR008030">
    <property type="entry name" value="NmrA-like"/>
</dbReference>
<accession>A0ABN1AY49</accession>
<dbReference type="InterPro" id="IPR036291">
    <property type="entry name" value="NAD(P)-bd_dom_sf"/>
</dbReference>
<feature type="domain" description="NmrA-like" evidence="1">
    <location>
        <begin position="3"/>
        <end position="294"/>
    </location>
</feature>
<comment type="caution">
    <text evidence="2">The sequence shown here is derived from an EMBL/GenBank/DDBJ whole genome shotgun (WGS) entry which is preliminary data.</text>
</comment>
<dbReference type="RefSeq" id="WP_229955600.1">
    <property type="nucleotide sequence ID" value="NZ_BAAAEM010000003.1"/>
</dbReference>
<dbReference type="PANTHER" id="PTHR43162">
    <property type="match status" value="1"/>
</dbReference>
<protein>
    <submittedName>
        <fullName evidence="2">SDR family oxidoreductase</fullName>
    </submittedName>
</protein>
<gene>
    <name evidence="2" type="ORF">GCM10009096_30730</name>
</gene>
<keyword evidence="3" id="KW-1185">Reference proteome</keyword>
<dbReference type="Gene3D" id="3.40.50.720">
    <property type="entry name" value="NAD(P)-binding Rossmann-like Domain"/>
    <property type="match status" value="1"/>
</dbReference>
<dbReference type="InterPro" id="IPR051604">
    <property type="entry name" value="Ergot_Alk_Oxidoreductase"/>
</dbReference>
<dbReference type="SUPFAM" id="SSF51735">
    <property type="entry name" value="NAD(P)-binding Rossmann-fold domains"/>
    <property type="match status" value="1"/>
</dbReference>
<dbReference type="Proteomes" id="UP001500713">
    <property type="component" value="Unassembled WGS sequence"/>
</dbReference>
<evidence type="ECO:0000313" key="2">
    <source>
        <dbReference type="EMBL" id="GAA0485822.1"/>
    </source>
</evidence>
<sequence>MTIRILTIGATGDQGHPLLERLLAAGLHPVAALRNTAALANTPFADVETVEADLYDEQSMIAAAQGMDAIAMHLPFVFDLDKATQLGRNIAAAAKASSMCKIVFNTSCYVADEDNGNPAHDGRRAIEKAIIESGIEYAIFETKVFMDNMIRSWNKPSIVNSSIFAYPAKPDLKISWICLDDVAAFMVEALQNDNLPSGRYAVGGPQALVGDEVAAILSEAAGKPITFKSMTPNEFASAMSLLVTGSATVEPKSIYSGMASFYSFYNEQPVSPLIADPAEMAKHFKTRPTPLAEWAARQDWTDPTDPALAIRMAGMQQGN</sequence>
<evidence type="ECO:0000259" key="1">
    <source>
        <dbReference type="Pfam" id="PF05368"/>
    </source>
</evidence>
<name>A0ABN1AY49_9SPHN</name>
<proteinExistence type="predicted"/>
<reference evidence="2 3" key="1">
    <citation type="journal article" date="2019" name="Int. J. Syst. Evol. Microbiol.">
        <title>The Global Catalogue of Microorganisms (GCM) 10K type strain sequencing project: providing services to taxonomists for standard genome sequencing and annotation.</title>
        <authorList>
            <consortium name="The Broad Institute Genomics Platform"/>
            <consortium name="The Broad Institute Genome Sequencing Center for Infectious Disease"/>
            <person name="Wu L."/>
            <person name="Ma J."/>
        </authorList>
    </citation>
    <scope>NUCLEOTIDE SEQUENCE [LARGE SCALE GENOMIC DNA]</scope>
    <source>
        <strain evidence="2 3">JCM 14162</strain>
    </source>
</reference>
<dbReference type="Pfam" id="PF05368">
    <property type="entry name" value="NmrA"/>
    <property type="match status" value="1"/>
</dbReference>
<organism evidence="2 3">
    <name type="scientific">Parasphingorhabdus litoris</name>
    <dbReference type="NCBI Taxonomy" id="394733"/>
    <lineage>
        <taxon>Bacteria</taxon>
        <taxon>Pseudomonadati</taxon>
        <taxon>Pseudomonadota</taxon>
        <taxon>Alphaproteobacteria</taxon>
        <taxon>Sphingomonadales</taxon>
        <taxon>Sphingomonadaceae</taxon>
        <taxon>Parasphingorhabdus</taxon>
    </lineage>
</organism>
<evidence type="ECO:0000313" key="3">
    <source>
        <dbReference type="Proteomes" id="UP001500713"/>
    </source>
</evidence>
<dbReference type="EMBL" id="BAAAEM010000003">
    <property type="protein sequence ID" value="GAA0485822.1"/>
    <property type="molecule type" value="Genomic_DNA"/>
</dbReference>
<dbReference type="PANTHER" id="PTHR43162:SF1">
    <property type="entry name" value="PRESTALK A DIFFERENTIATION PROTEIN A"/>
    <property type="match status" value="1"/>
</dbReference>